<gene>
    <name evidence="4" type="ordered locus">AM1_2742</name>
</gene>
<reference evidence="4 5" key="1">
    <citation type="journal article" date="2008" name="Proc. Natl. Acad. Sci. U.S.A.">
        <title>Niche adaptation and genome expansion in the chlorophyll d-producing cyanobacterium Acaryochloris marina.</title>
        <authorList>
            <person name="Swingley W.D."/>
            <person name="Chen M."/>
            <person name="Cheung P.C."/>
            <person name="Conrad A.L."/>
            <person name="Dejesa L.C."/>
            <person name="Hao J."/>
            <person name="Honchak B.M."/>
            <person name="Karbach L.E."/>
            <person name="Kurdoglu A."/>
            <person name="Lahiri S."/>
            <person name="Mastrian S.D."/>
            <person name="Miyashita H."/>
            <person name="Page L."/>
            <person name="Ramakrishna P."/>
            <person name="Satoh S."/>
            <person name="Sattley W.M."/>
            <person name="Shimada Y."/>
            <person name="Taylor H.L."/>
            <person name="Tomo T."/>
            <person name="Tsuchiya T."/>
            <person name="Wang Z.T."/>
            <person name="Raymond J."/>
            <person name="Mimuro M."/>
            <person name="Blankenship R.E."/>
            <person name="Touchman J.W."/>
        </authorList>
    </citation>
    <scope>NUCLEOTIDE SEQUENCE [LARGE SCALE GENOMIC DNA]</scope>
    <source>
        <strain evidence="5">MBIC 11017</strain>
    </source>
</reference>
<dbReference type="Pfam" id="PF01882">
    <property type="entry name" value="DUF58"/>
    <property type="match status" value="1"/>
</dbReference>
<name>B0C858_ACAM1</name>
<evidence type="ECO:0000313" key="4">
    <source>
        <dbReference type="EMBL" id="ABW27742.1"/>
    </source>
</evidence>
<dbReference type="AlphaFoldDB" id="B0C858"/>
<feature type="transmembrane region" description="Helical" evidence="2">
    <location>
        <begin position="20"/>
        <end position="37"/>
    </location>
</feature>
<dbReference type="HOGENOM" id="CLU_686673_0_0_3"/>
<dbReference type="PANTHER" id="PTHR34351">
    <property type="entry name" value="SLR1927 PROTEIN-RELATED"/>
    <property type="match status" value="1"/>
</dbReference>
<sequence>MYLIHKLASWLETHWAVPAYAGWVILGLTTFFLLAAANTLAGWLYVLGGLGLGLLLVSAVLPIKSLQGIQVERLPLLPISVGESLNLGLKLSNSTKMAKSLLQVHDHPPKNLGVATAHSIDEIPAQATHTWTYTLQPQQRGVYRWQNVQLRSAAPLGLFWCRRSRPVKAKAIVYPQILPLQQCPLLDHSGHEQDRQRQAQQIGPQNNNEGVTRSVRPYRWGDPLRLVHWRTSARHNELRIRELEMFAGGQTLVIALDSSGDWQPDQFEQAVIAAASLYAYGQKHQDQVELWTAQMGLQTGRQAILETLAQVQAGEVTVAPFPQQSVIWLTSDPSGISTLPRGSCWLFWPNPNAVNHHGETHQPQGQGVVIDSDQPLQSQLQTSMTVAQRY</sequence>
<evidence type="ECO:0000259" key="3">
    <source>
        <dbReference type="Pfam" id="PF01882"/>
    </source>
</evidence>
<evidence type="ECO:0000256" key="2">
    <source>
        <dbReference type="SAM" id="Phobius"/>
    </source>
</evidence>
<dbReference type="KEGG" id="amr:AM1_2742"/>
<dbReference type="Proteomes" id="UP000000268">
    <property type="component" value="Chromosome"/>
</dbReference>
<dbReference type="InterPro" id="IPR002881">
    <property type="entry name" value="DUF58"/>
</dbReference>
<keyword evidence="2" id="KW-0472">Membrane</keyword>
<dbReference type="EMBL" id="CP000828">
    <property type="protein sequence ID" value="ABW27742.1"/>
    <property type="molecule type" value="Genomic_DNA"/>
</dbReference>
<feature type="region of interest" description="Disordered" evidence="1">
    <location>
        <begin position="189"/>
        <end position="214"/>
    </location>
</feature>
<keyword evidence="5" id="KW-1185">Reference proteome</keyword>
<dbReference type="RefSeq" id="WP_012163189.1">
    <property type="nucleotide sequence ID" value="NC_009925.1"/>
</dbReference>
<dbReference type="STRING" id="329726.AM1_2742"/>
<organism evidence="4 5">
    <name type="scientific">Acaryochloris marina (strain MBIC 11017)</name>
    <dbReference type="NCBI Taxonomy" id="329726"/>
    <lineage>
        <taxon>Bacteria</taxon>
        <taxon>Bacillati</taxon>
        <taxon>Cyanobacteriota</taxon>
        <taxon>Cyanophyceae</taxon>
        <taxon>Acaryochloridales</taxon>
        <taxon>Acaryochloridaceae</taxon>
        <taxon>Acaryochloris</taxon>
    </lineage>
</organism>
<proteinExistence type="predicted"/>
<dbReference type="PANTHER" id="PTHR34351:SF1">
    <property type="entry name" value="SLR1927 PROTEIN"/>
    <property type="match status" value="1"/>
</dbReference>
<feature type="compositionally biased region" description="Polar residues" evidence="1">
    <location>
        <begin position="198"/>
        <end position="211"/>
    </location>
</feature>
<evidence type="ECO:0000256" key="1">
    <source>
        <dbReference type="SAM" id="MobiDB-lite"/>
    </source>
</evidence>
<evidence type="ECO:0000313" key="5">
    <source>
        <dbReference type="Proteomes" id="UP000000268"/>
    </source>
</evidence>
<keyword evidence="2" id="KW-1133">Transmembrane helix</keyword>
<dbReference type="eggNOG" id="COG1721">
    <property type="taxonomic scope" value="Bacteria"/>
</dbReference>
<protein>
    <recommendedName>
        <fullName evidence="3">DUF58 domain-containing protein</fullName>
    </recommendedName>
</protein>
<keyword evidence="2" id="KW-0812">Transmembrane</keyword>
<feature type="transmembrane region" description="Helical" evidence="2">
    <location>
        <begin position="43"/>
        <end position="63"/>
    </location>
</feature>
<accession>B0C858</accession>
<feature type="domain" description="DUF58" evidence="3">
    <location>
        <begin position="214"/>
        <end position="309"/>
    </location>
</feature>
<dbReference type="OrthoDB" id="9778037at2"/>